<comment type="caution">
    <text evidence="7">The sequence shown here is derived from an EMBL/GenBank/DDBJ whole genome shotgun (WGS) entry which is preliminary data.</text>
</comment>
<dbReference type="InterPro" id="IPR036864">
    <property type="entry name" value="Zn2-C6_fun-type_DNA-bd_sf"/>
</dbReference>
<evidence type="ECO:0000256" key="5">
    <source>
        <dbReference type="SAM" id="MobiDB-lite"/>
    </source>
</evidence>
<dbReference type="HOGENOM" id="CLU_012590_2_1_1"/>
<keyword evidence="4" id="KW-0539">Nucleus</keyword>
<dbReference type="SUPFAM" id="SSF57701">
    <property type="entry name" value="Zn2/Cys6 DNA-binding domain"/>
    <property type="match status" value="1"/>
</dbReference>
<evidence type="ECO:0000256" key="1">
    <source>
        <dbReference type="ARBA" id="ARBA00023015"/>
    </source>
</evidence>
<feature type="region of interest" description="Disordered" evidence="5">
    <location>
        <begin position="1"/>
        <end position="25"/>
    </location>
</feature>
<dbReference type="eggNOG" id="ENOG502RXHH">
    <property type="taxonomic scope" value="Eukaryota"/>
</dbReference>
<keyword evidence="3" id="KW-0804">Transcription</keyword>
<dbReference type="InterPro" id="IPR052780">
    <property type="entry name" value="AAA_Catabolism_Regulators"/>
</dbReference>
<protein>
    <recommendedName>
        <fullName evidence="6">Zn(2)-C6 fungal-type domain-containing protein</fullName>
    </recommendedName>
</protein>
<dbReference type="GO" id="GO:0000981">
    <property type="term" value="F:DNA-binding transcription factor activity, RNA polymerase II-specific"/>
    <property type="evidence" value="ECO:0007669"/>
    <property type="project" value="InterPro"/>
</dbReference>
<dbReference type="Proteomes" id="UP000019471">
    <property type="component" value="Unassembled WGS sequence"/>
</dbReference>
<dbReference type="GO" id="GO:0005634">
    <property type="term" value="C:nucleus"/>
    <property type="evidence" value="ECO:0007669"/>
    <property type="project" value="TreeGrafter"/>
</dbReference>
<evidence type="ECO:0000256" key="2">
    <source>
        <dbReference type="ARBA" id="ARBA00023125"/>
    </source>
</evidence>
<reference evidence="7 8" key="1">
    <citation type="submission" date="2013-03" db="EMBL/GenBank/DDBJ databases">
        <title>The Genome Sequence of Cladophialophora psammophila CBS 110553.</title>
        <authorList>
            <consortium name="The Broad Institute Genomics Platform"/>
            <person name="Cuomo C."/>
            <person name="de Hoog S."/>
            <person name="Gorbushina A."/>
            <person name="Walker B."/>
            <person name="Young S.K."/>
            <person name="Zeng Q."/>
            <person name="Gargeya S."/>
            <person name="Fitzgerald M."/>
            <person name="Haas B."/>
            <person name="Abouelleil A."/>
            <person name="Allen A.W."/>
            <person name="Alvarado L."/>
            <person name="Arachchi H.M."/>
            <person name="Berlin A.M."/>
            <person name="Chapman S.B."/>
            <person name="Gainer-Dewar J."/>
            <person name="Goldberg J."/>
            <person name="Griggs A."/>
            <person name="Gujja S."/>
            <person name="Hansen M."/>
            <person name="Howarth C."/>
            <person name="Imamovic A."/>
            <person name="Ireland A."/>
            <person name="Larimer J."/>
            <person name="McCowan C."/>
            <person name="Murphy C."/>
            <person name="Pearson M."/>
            <person name="Poon T.W."/>
            <person name="Priest M."/>
            <person name="Roberts A."/>
            <person name="Saif S."/>
            <person name="Shea T."/>
            <person name="Sisk P."/>
            <person name="Sykes S."/>
            <person name="Wortman J."/>
            <person name="Nusbaum C."/>
            <person name="Birren B."/>
        </authorList>
    </citation>
    <scope>NUCLEOTIDE SEQUENCE [LARGE SCALE GENOMIC DNA]</scope>
    <source>
        <strain evidence="7 8">CBS 110553</strain>
    </source>
</reference>
<dbReference type="PANTHER" id="PTHR31644">
    <property type="entry name" value="TRANSCRIPTIONAL ACTIVATOR ARO80-RELATED"/>
    <property type="match status" value="1"/>
</dbReference>
<gene>
    <name evidence="7" type="ORF">A1O5_05502</name>
</gene>
<dbReference type="GO" id="GO:0008270">
    <property type="term" value="F:zinc ion binding"/>
    <property type="evidence" value="ECO:0007669"/>
    <property type="project" value="InterPro"/>
</dbReference>
<dbReference type="PANTHER" id="PTHR31644:SF1">
    <property type="entry name" value="ZN(II)2CYS6 TRANSCRIPTION FACTOR (EUROFUNG)"/>
    <property type="match status" value="1"/>
</dbReference>
<dbReference type="PROSITE" id="PS00463">
    <property type="entry name" value="ZN2_CY6_FUNGAL_1"/>
    <property type="match status" value="1"/>
</dbReference>
<keyword evidence="8" id="KW-1185">Reference proteome</keyword>
<dbReference type="EMBL" id="AMGX01000007">
    <property type="protein sequence ID" value="EXJ71694.1"/>
    <property type="molecule type" value="Genomic_DNA"/>
</dbReference>
<dbReference type="InterPro" id="IPR001138">
    <property type="entry name" value="Zn2Cys6_DnaBD"/>
</dbReference>
<evidence type="ECO:0000256" key="3">
    <source>
        <dbReference type="ARBA" id="ARBA00023163"/>
    </source>
</evidence>
<dbReference type="OrthoDB" id="2262349at2759"/>
<dbReference type="STRING" id="1182543.W9XMW6"/>
<feature type="domain" description="Zn(2)-C6 fungal-type" evidence="6">
    <location>
        <begin position="33"/>
        <end position="68"/>
    </location>
</feature>
<proteinExistence type="predicted"/>
<evidence type="ECO:0000259" key="6">
    <source>
        <dbReference type="PROSITE" id="PS50048"/>
    </source>
</evidence>
<dbReference type="AlphaFoldDB" id="W9XMW6"/>
<dbReference type="GO" id="GO:0003677">
    <property type="term" value="F:DNA binding"/>
    <property type="evidence" value="ECO:0007669"/>
    <property type="project" value="UniProtKB-KW"/>
</dbReference>
<evidence type="ECO:0000313" key="7">
    <source>
        <dbReference type="EMBL" id="EXJ71694.1"/>
    </source>
</evidence>
<dbReference type="RefSeq" id="XP_007744293.1">
    <property type="nucleotide sequence ID" value="XM_007746103.1"/>
</dbReference>
<name>W9XMW6_9EURO</name>
<dbReference type="CDD" id="cd00067">
    <property type="entry name" value="GAL4"/>
    <property type="match status" value="1"/>
</dbReference>
<keyword evidence="2" id="KW-0238">DNA-binding</keyword>
<dbReference type="SMART" id="SM00066">
    <property type="entry name" value="GAL4"/>
    <property type="match status" value="1"/>
</dbReference>
<organism evidence="7 8">
    <name type="scientific">Cladophialophora psammophila CBS 110553</name>
    <dbReference type="NCBI Taxonomy" id="1182543"/>
    <lineage>
        <taxon>Eukaryota</taxon>
        <taxon>Fungi</taxon>
        <taxon>Dikarya</taxon>
        <taxon>Ascomycota</taxon>
        <taxon>Pezizomycotina</taxon>
        <taxon>Eurotiomycetes</taxon>
        <taxon>Chaetothyriomycetidae</taxon>
        <taxon>Chaetothyriales</taxon>
        <taxon>Herpotrichiellaceae</taxon>
        <taxon>Cladophialophora</taxon>
    </lineage>
</organism>
<dbReference type="GeneID" id="19190220"/>
<accession>W9XMW6</accession>
<keyword evidence="1" id="KW-0805">Transcription regulation</keyword>
<sequence length="497" mass="55645">MSSTADSVSLEPETGPAQDTSGRGPTFKRVYQACESCRQKKHKCSLGDPANPKRPCHACRRANLLCVLPERKRRGRPPKKSGHNVGNGEIYAGTTTTRNYDFNLPYPASKEGQSAWQTFMGSFKPVVGNNEGVTTGVPRSRESHNYRQLPSYDQQMASQTLATFPLRNTSDAIRLLDHDRTSLSSEQSDAADVLGAGSSRPQFFLLREGLIDEATLFRLFHFYLGSLHPIMPLIPYERRPTTSEHILIMAGREPHFMAAILVVTTGLLGEYTLHRHLWQRVERLFAQVAIKGTDESLEMIEGLLLLSEYPPNMGHSTGLGFEDRMCWMTVGTAVRLGYLLGLEQLVMQPDDIEEKFVDDRGRGKIVWAFQIATVSIDKYLFALANHSGTELTGERHSTGPGMTIQHLHFDPADDFPQMREIEGLQDDYAAYLQCLMHITQVLSNAHDLLYPSKSHSLAIAKAEHYYKHIDEFTEGRRGCLPLDNIPLPACFPTNLAL</sequence>
<dbReference type="PROSITE" id="PS50048">
    <property type="entry name" value="ZN2_CY6_FUNGAL_2"/>
    <property type="match status" value="1"/>
</dbReference>
<dbReference type="Pfam" id="PF00172">
    <property type="entry name" value="Zn_clus"/>
    <property type="match status" value="1"/>
</dbReference>
<evidence type="ECO:0000313" key="8">
    <source>
        <dbReference type="Proteomes" id="UP000019471"/>
    </source>
</evidence>
<dbReference type="Gene3D" id="4.10.240.10">
    <property type="entry name" value="Zn(2)-C6 fungal-type DNA-binding domain"/>
    <property type="match status" value="1"/>
</dbReference>
<evidence type="ECO:0000256" key="4">
    <source>
        <dbReference type="ARBA" id="ARBA00023242"/>
    </source>
</evidence>
<dbReference type="CDD" id="cd12148">
    <property type="entry name" value="fungal_TF_MHR"/>
    <property type="match status" value="1"/>
</dbReference>